<gene>
    <name evidence="2" type="ORF">ALP66_03709</name>
</gene>
<name>A0A658KBH3_PSEA0</name>
<dbReference type="PANTHER" id="PTHR43866">
    <property type="entry name" value="MALONATE-SEMIALDEHYDE DEHYDROGENASE"/>
    <property type="match status" value="1"/>
</dbReference>
<evidence type="ECO:0000313" key="2">
    <source>
        <dbReference type="EMBL" id="RMS42337.1"/>
    </source>
</evidence>
<dbReference type="Gene3D" id="3.40.309.10">
    <property type="entry name" value="Aldehyde Dehydrogenase, Chain A, domain 2"/>
    <property type="match status" value="1"/>
</dbReference>
<dbReference type="InterPro" id="IPR016163">
    <property type="entry name" value="Ald_DH_C"/>
</dbReference>
<dbReference type="InterPro" id="IPR016161">
    <property type="entry name" value="Ald_DH/histidinol_DH"/>
</dbReference>
<dbReference type="InterPro" id="IPR015590">
    <property type="entry name" value="Aldehyde_DH_dom"/>
</dbReference>
<dbReference type="PANTHER" id="PTHR43866:SF4">
    <property type="entry name" value="MALONATE-SEMIALDEHYDE DEHYDROGENASE"/>
    <property type="match status" value="1"/>
</dbReference>
<evidence type="ECO:0000313" key="3">
    <source>
        <dbReference type="Proteomes" id="UP000270873"/>
    </source>
</evidence>
<proteinExistence type="predicted"/>
<dbReference type="SUPFAM" id="SSF53720">
    <property type="entry name" value="ALDH-like"/>
    <property type="match status" value="1"/>
</dbReference>
<organism evidence="2 3">
    <name type="scientific">Pseudomonas amygdali pv. photiniae</name>
    <dbReference type="NCBI Taxonomy" id="251724"/>
    <lineage>
        <taxon>Bacteria</taxon>
        <taxon>Pseudomonadati</taxon>
        <taxon>Pseudomonadota</taxon>
        <taxon>Gammaproteobacteria</taxon>
        <taxon>Pseudomonadales</taxon>
        <taxon>Pseudomonadaceae</taxon>
        <taxon>Pseudomonas</taxon>
        <taxon>Pseudomonas amygdali</taxon>
    </lineage>
</organism>
<sequence>MFGPVLGIVHVADFASAVELINAHEFGNGVSCFTSDGGVARAFARTIKVGMVGINVPIPVPMAWHSFGGWKRSLFGDHHAYGEEGLRFYSRYKSVMQRWPDSIAKGPEFSMPTAK</sequence>
<reference evidence="2 3" key="1">
    <citation type="submission" date="2018-08" db="EMBL/GenBank/DDBJ databases">
        <title>Recombination of ecologically and evolutionarily significant loci maintains genetic cohesion in the Pseudomonas syringae species complex.</title>
        <authorList>
            <person name="Dillon M."/>
            <person name="Thakur S."/>
            <person name="Almeida R.N.D."/>
            <person name="Weir B.S."/>
            <person name="Guttman D.S."/>
        </authorList>
    </citation>
    <scope>NUCLEOTIDE SEQUENCE [LARGE SCALE GENOMIC DNA]</scope>
    <source>
        <strain evidence="2 3">ICMP 7847</strain>
    </source>
</reference>
<dbReference type="Proteomes" id="UP000270873">
    <property type="component" value="Unassembled WGS sequence"/>
</dbReference>
<feature type="domain" description="Aldehyde dehydrogenase" evidence="1">
    <location>
        <begin position="1"/>
        <end position="95"/>
    </location>
</feature>
<dbReference type="GO" id="GO:0006210">
    <property type="term" value="P:thymine catabolic process"/>
    <property type="evidence" value="ECO:0007669"/>
    <property type="project" value="TreeGrafter"/>
</dbReference>
<dbReference type="GO" id="GO:0004491">
    <property type="term" value="F:methylmalonate-semialdehyde dehydrogenase (acylating, NAD) activity"/>
    <property type="evidence" value="ECO:0007669"/>
    <property type="project" value="InterPro"/>
</dbReference>
<dbReference type="GO" id="GO:0006574">
    <property type="term" value="P:L-valine catabolic process"/>
    <property type="evidence" value="ECO:0007669"/>
    <property type="project" value="TreeGrafter"/>
</dbReference>
<dbReference type="Pfam" id="PF00171">
    <property type="entry name" value="Aldedh"/>
    <property type="match status" value="1"/>
</dbReference>
<comment type="caution">
    <text evidence="2">The sequence shown here is derived from an EMBL/GenBank/DDBJ whole genome shotgun (WGS) entry which is preliminary data.</text>
</comment>
<protein>
    <submittedName>
        <fullName evidence="2">Methylmalonate-semialdehyde dehydrogenase</fullName>
    </submittedName>
</protein>
<evidence type="ECO:0000259" key="1">
    <source>
        <dbReference type="Pfam" id="PF00171"/>
    </source>
</evidence>
<dbReference type="AlphaFoldDB" id="A0A658KBH3"/>
<dbReference type="InterPro" id="IPR010061">
    <property type="entry name" value="MeMal-semiAld_DH"/>
</dbReference>
<accession>A0A658KBH3</accession>
<dbReference type="EMBL" id="RBSP01000796">
    <property type="protein sequence ID" value="RMS42337.1"/>
    <property type="molecule type" value="Genomic_DNA"/>
</dbReference>